<feature type="domain" description="Phage terminase large subunit GpA ATPase" evidence="1">
    <location>
        <begin position="42"/>
        <end position="279"/>
    </location>
</feature>
<reference evidence="3 4" key="1">
    <citation type="submission" date="2017-03" db="EMBL/GenBank/DDBJ databases">
        <authorList>
            <person name="Afonso C.L."/>
            <person name="Miller P.J."/>
            <person name="Scott M.A."/>
            <person name="Spackman E."/>
            <person name="Goraichik I."/>
            <person name="Dimitrov K.M."/>
            <person name="Suarez D.L."/>
            <person name="Swayne D.E."/>
        </authorList>
    </citation>
    <scope>NUCLEOTIDE SEQUENCE [LARGE SCALE GENOMIC DNA]</scope>
    <source>
        <strain evidence="3 4">CECT 7023</strain>
    </source>
</reference>
<sequence length="588" mass="64995">MTLEPRFAELRREALAALHPPPKLRLSDWIEANVYLPSSLAAQPGRMRLWPPQREIADAIGDDSIEQVVLYKSARVGATQLMVAALGHFVQNDPSPVLAVLPVDSDCRHFVTSIVEPTFSESPALRAALSADATGRDTMMTRHFPGGSLSIVSARSPRNLRARTARVIYGDELDAWENTAEGDPLEMAIRRSMTYPNAKLVLASTPIDADTSRIVRAYEATDQRVYTLPCPGCGEFVPVEWKDIRWEPEQPETAHWRTPCCETIVQDRQKAALVDSGRWTPTAEGVTGRRGYRLTSLTSTLPAAAWPRLAAEFLQAKRSPATLKPWLATALGEPWRGEGDDLDGVSFPALQRPFSAEDVPSEVLVVTAGCDVQADRVETTLVGWTREGDMRVLGHVVTWGSPTENETWIEVDDLLRRQFRHPAGSVLTVDATIIDSGNWADAVYAFCRPRAARRVLPGKGVPGFGRPGVAFSQTRKVRLALLGVDGLKLGLHQRLAHGETILFSNQLGGDYFDQLRAERLVTRYTRGRPTRAWEVISGRRNEALDTLTYATAARQLLSLDLDRREGELASVTGKTESPRVIRSKWLDG</sequence>
<evidence type="ECO:0000259" key="1">
    <source>
        <dbReference type="Pfam" id="PF05876"/>
    </source>
</evidence>
<feature type="domain" description="Terminase large subunit GpA endonuclease" evidence="2">
    <location>
        <begin position="290"/>
        <end position="560"/>
    </location>
</feature>
<evidence type="ECO:0000313" key="3">
    <source>
        <dbReference type="EMBL" id="SLN77644.1"/>
    </source>
</evidence>
<dbReference type="InterPro" id="IPR046454">
    <property type="entry name" value="GpA_endonuclease"/>
</dbReference>
<dbReference type="RefSeq" id="WP_085881135.1">
    <property type="nucleotide sequence ID" value="NZ_FWFZ01000058.1"/>
</dbReference>
<dbReference type="InterPro" id="IPR046453">
    <property type="entry name" value="GpA_ATPase"/>
</dbReference>
<dbReference type="InterPro" id="IPR008866">
    <property type="entry name" value="Phage_lambda_GpA-like"/>
</dbReference>
<keyword evidence="4" id="KW-1185">Reference proteome</keyword>
<dbReference type="Proteomes" id="UP000193900">
    <property type="component" value="Unassembled WGS sequence"/>
</dbReference>
<dbReference type="AlphaFoldDB" id="A0A1Y5U008"/>
<dbReference type="GO" id="GO:0016887">
    <property type="term" value="F:ATP hydrolysis activity"/>
    <property type="evidence" value="ECO:0007669"/>
    <property type="project" value="InterPro"/>
</dbReference>
<evidence type="ECO:0000259" key="2">
    <source>
        <dbReference type="Pfam" id="PF20454"/>
    </source>
</evidence>
<gene>
    <name evidence="3" type="ORF">ROA7023_04458</name>
</gene>
<dbReference type="GO" id="GO:0005524">
    <property type="term" value="F:ATP binding"/>
    <property type="evidence" value="ECO:0007669"/>
    <property type="project" value="InterPro"/>
</dbReference>
<accession>A0A1Y5U008</accession>
<evidence type="ECO:0000313" key="4">
    <source>
        <dbReference type="Proteomes" id="UP000193900"/>
    </source>
</evidence>
<dbReference type="GO" id="GO:0004519">
    <property type="term" value="F:endonuclease activity"/>
    <property type="evidence" value="ECO:0007669"/>
    <property type="project" value="InterPro"/>
</dbReference>
<proteinExistence type="inferred from homology"/>
<dbReference type="InterPro" id="IPR027417">
    <property type="entry name" value="P-loop_NTPase"/>
</dbReference>
<dbReference type="OrthoDB" id="5181253at2"/>
<dbReference type="HAMAP" id="MF_04144">
    <property type="entry name" value="TERL_LAMBDA"/>
    <property type="match status" value="1"/>
</dbReference>
<protein>
    <submittedName>
        <fullName evidence="3">Phage terminase large subunit (GpA)</fullName>
    </submittedName>
</protein>
<dbReference type="Gene3D" id="3.40.50.300">
    <property type="entry name" value="P-loop containing nucleotide triphosphate hydrolases"/>
    <property type="match status" value="1"/>
</dbReference>
<dbReference type="Pfam" id="PF20454">
    <property type="entry name" value="GpA_nuclease"/>
    <property type="match status" value="1"/>
</dbReference>
<name>A0A1Y5U008_9RHOB</name>
<dbReference type="EMBL" id="FWFZ01000058">
    <property type="protein sequence ID" value="SLN77644.1"/>
    <property type="molecule type" value="Genomic_DNA"/>
</dbReference>
<organism evidence="3 4">
    <name type="scientific">Roseisalinus antarcticus</name>
    <dbReference type="NCBI Taxonomy" id="254357"/>
    <lineage>
        <taxon>Bacteria</taxon>
        <taxon>Pseudomonadati</taxon>
        <taxon>Pseudomonadota</taxon>
        <taxon>Alphaproteobacteria</taxon>
        <taxon>Rhodobacterales</taxon>
        <taxon>Roseobacteraceae</taxon>
        <taxon>Roseisalinus</taxon>
    </lineage>
</organism>
<dbReference type="Pfam" id="PF05876">
    <property type="entry name" value="GpA_ATPase"/>
    <property type="match status" value="1"/>
</dbReference>